<dbReference type="RefSeq" id="WP_353647862.1">
    <property type="nucleotide sequence ID" value="NZ_CP159218.1"/>
</dbReference>
<dbReference type="EMBL" id="CP159218">
    <property type="protein sequence ID" value="XCG62247.1"/>
    <property type="molecule type" value="Genomic_DNA"/>
</dbReference>
<evidence type="ECO:0000313" key="6">
    <source>
        <dbReference type="EMBL" id="XCG62247.1"/>
    </source>
</evidence>
<dbReference type="PANTHER" id="PTHR24421:SF63">
    <property type="entry name" value="SENSOR HISTIDINE KINASE DESK"/>
    <property type="match status" value="1"/>
</dbReference>
<keyword evidence="4" id="KW-0472">Membrane</keyword>
<dbReference type="AlphaFoldDB" id="A0AAU8DM18"/>
<reference evidence="6" key="1">
    <citation type="submission" date="2024-05" db="EMBL/GenBank/DDBJ databases">
        <authorList>
            <person name="Cai S.Y."/>
            <person name="Jin L.M."/>
            <person name="Li H.R."/>
        </authorList>
    </citation>
    <scope>NUCLEOTIDE SEQUENCE</scope>
    <source>
        <strain evidence="6">A5-74</strain>
    </source>
</reference>
<feature type="transmembrane region" description="Helical" evidence="4">
    <location>
        <begin position="29"/>
        <end position="46"/>
    </location>
</feature>
<proteinExistence type="predicted"/>
<evidence type="ECO:0000256" key="3">
    <source>
        <dbReference type="ARBA" id="ARBA00023012"/>
    </source>
</evidence>
<name>A0AAU8DM18_9ACTN</name>
<dbReference type="PANTHER" id="PTHR24421">
    <property type="entry name" value="NITRATE/NITRITE SENSOR PROTEIN NARX-RELATED"/>
    <property type="match status" value="1"/>
</dbReference>
<sequence length="374" mass="39611">MRVRDYLNPMHGWREASDVEKVRVYTRQSFLMIVAGVTIALTTQAVHDRDHVAVAAALVCAAATVVILRRTPRLGGTTAGSIGVPLIALGVATATLSVFGSMQSILWTAVLVTTAIAAHLDRRWSIAAVVGPGALAAALGATAVQAVFLGLSIAFMTATVRLSMWLLQIVAELDATRNAAAALSVAEERLRFARDLHDVVGRALSAIAVKSELAATLARRDDDRAAAQMDEVRALAHDFMKDARELVRGYRTIDVASEIVGARELLSSAGIRTELVGDVMTVPPDAAEPAAWVVREGVTNILRHSRATYCRMEFDVTGIRIVNDAPAPTGSADGGTGLSGLRERLTAVGGRLSVTTDSRTFALTAHFPSSEALP</sequence>
<dbReference type="CDD" id="cd16917">
    <property type="entry name" value="HATPase_UhpB-NarQ-NarX-like"/>
    <property type="match status" value="1"/>
</dbReference>
<gene>
    <name evidence="6" type="ORF">ABLG96_13335</name>
</gene>
<accession>A0AAU8DM18</accession>
<keyword evidence="4" id="KW-0812">Transmembrane</keyword>
<organism evidence="6">
    <name type="scientific">Nakamurella sp. A5-74</name>
    <dbReference type="NCBI Taxonomy" id="3158264"/>
    <lineage>
        <taxon>Bacteria</taxon>
        <taxon>Bacillati</taxon>
        <taxon>Actinomycetota</taxon>
        <taxon>Actinomycetes</taxon>
        <taxon>Nakamurellales</taxon>
        <taxon>Nakamurellaceae</taxon>
        <taxon>Nakamurella</taxon>
    </lineage>
</organism>
<feature type="transmembrane region" description="Helical" evidence="4">
    <location>
        <begin position="52"/>
        <end position="68"/>
    </location>
</feature>
<feature type="domain" description="Signal transduction histidine kinase subgroup 3 dimerisation and phosphoacceptor" evidence="5">
    <location>
        <begin position="188"/>
        <end position="252"/>
    </location>
</feature>
<keyword evidence="3" id="KW-0902">Two-component regulatory system</keyword>
<dbReference type="Gene3D" id="3.30.565.10">
    <property type="entry name" value="Histidine kinase-like ATPase, C-terminal domain"/>
    <property type="match status" value="1"/>
</dbReference>
<dbReference type="GO" id="GO:0016020">
    <property type="term" value="C:membrane"/>
    <property type="evidence" value="ECO:0007669"/>
    <property type="project" value="InterPro"/>
</dbReference>
<evidence type="ECO:0000256" key="1">
    <source>
        <dbReference type="ARBA" id="ARBA00022679"/>
    </source>
</evidence>
<dbReference type="InterPro" id="IPR011712">
    <property type="entry name" value="Sig_transdc_His_kin_sub3_dim/P"/>
</dbReference>
<keyword evidence="4" id="KW-1133">Transmembrane helix</keyword>
<dbReference type="GO" id="GO:0000155">
    <property type="term" value="F:phosphorelay sensor kinase activity"/>
    <property type="evidence" value="ECO:0007669"/>
    <property type="project" value="InterPro"/>
</dbReference>
<feature type="transmembrane region" description="Helical" evidence="4">
    <location>
        <begin position="80"/>
        <end position="99"/>
    </location>
</feature>
<dbReference type="InterPro" id="IPR050482">
    <property type="entry name" value="Sensor_HK_TwoCompSys"/>
</dbReference>
<dbReference type="Gene3D" id="1.20.5.1930">
    <property type="match status" value="1"/>
</dbReference>
<dbReference type="Pfam" id="PF07730">
    <property type="entry name" value="HisKA_3"/>
    <property type="match status" value="1"/>
</dbReference>
<protein>
    <submittedName>
        <fullName evidence="6">Histidine kinase</fullName>
    </submittedName>
</protein>
<feature type="transmembrane region" description="Helical" evidence="4">
    <location>
        <begin position="133"/>
        <end position="156"/>
    </location>
</feature>
<evidence type="ECO:0000259" key="5">
    <source>
        <dbReference type="Pfam" id="PF07730"/>
    </source>
</evidence>
<keyword evidence="1" id="KW-0808">Transferase</keyword>
<dbReference type="GO" id="GO:0046983">
    <property type="term" value="F:protein dimerization activity"/>
    <property type="evidence" value="ECO:0007669"/>
    <property type="project" value="InterPro"/>
</dbReference>
<keyword evidence="2 6" id="KW-0418">Kinase</keyword>
<feature type="transmembrane region" description="Helical" evidence="4">
    <location>
        <begin position="105"/>
        <end position="121"/>
    </location>
</feature>
<evidence type="ECO:0000256" key="4">
    <source>
        <dbReference type="SAM" id="Phobius"/>
    </source>
</evidence>
<evidence type="ECO:0000256" key="2">
    <source>
        <dbReference type="ARBA" id="ARBA00022777"/>
    </source>
</evidence>
<dbReference type="InterPro" id="IPR036890">
    <property type="entry name" value="HATPase_C_sf"/>
</dbReference>